<dbReference type="OrthoDB" id="5294615at2"/>
<dbReference type="GO" id="GO:0008124">
    <property type="term" value="F:4-alpha-hydroxytetrahydrobiopterin dehydratase activity"/>
    <property type="evidence" value="ECO:0007669"/>
    <property type="project" value="UniProtKB-UniRule"/>
</dbReference>
<dbReference type="RefSeq" id="WP_117003921.1">
    <property type="nucleotide sequence ID" value="NZ_BMJS01000058.1"/>
</dbReference>
<name>A0A8J2Z6U5_9GAMM</name>
<keyword evidence="6" id="KW-1185">Reference proteome</keyword>
<reference evidence="5" key="1">
    <citation type="journal article" date="2014" name="Int. J. Syst. Evol. Microbiol.">
        <title>Complete genome sequence of Corynebacterium casei LMG S-19264T (=DSM 44701T), isolated from a smear-ripened cheese.</title>
        <authorList>
            <consortium name="US DOE Joint Genome Institute (JGI-PGF)"/>
            <person name="Walter F."/>
            <person name="Albersmeier A."/>
            <person name="Kalinowski J."/>
            <person name="Ruckert C."/>
        </authorList>
    </citation>
    <scope>NUCLEOTIDE SEQUENCE</scope>
    <source>
        <strain evidence="5">CGMCC 1.15758</strain>
    </source>
</reference>
<dbReference type="HAMAP" id="MF_00434">
    <property type="entry name" value="Pterin_4_alpha"/>
    <property type="match status" value="1"/>
</dbReference>
<gene>
    <name evidence="5" type="ORF">GCM10010995_26700</name>
</gene>
<dbReference type="PANTHER" id="PTHR12599:SF0">
    <property type="entry name" value="PTERIN-4-ALPHA-CARBINOLAMINE DEHYDRATASE"/>
    <property type="match status" value="1"/>
</dbReference>
<dbReference type="Proteomes" id="UP000636949">
    <property type="component" value="Unassembled WGS sequence"/>
</dbReference>
<dbReference type="GO" id="GO:0006729">
    <property type="term" value="P:tetrahydrobiopterin biosynthetic process"/>
    <property type="evidence" value="ECO:0007669"/>
    <property type="project" value="InterPro"/>
</dbReference>
<dbReference type="NCBIfam" id="NF002019">
    <property type="entry name" value="PRK00823.1-4"/>
    <property type="match status" value="1"/>
</dbReference>
<evidence type="ECO:0000313" key="5">
    <source>
        <dbReference type="EMBL" id="GGG07798.1"/>
    </source>
</evidence>
<evidence type="ECO:0000256" key="1">
    <source>
        <dbReference type="ARBA" id="ARBA00001554"/>
    </source>
</evidence>
<dbReference type="EMBL" id="BMJS01000058">
    <property type="protein sequence ID" value="GGG07798.1"/>
    <property type="molecule type" value="Genomic_DNA"/>
</dbReference>
<organism evidence="5 6">
    <name type="scientific">Cysteiniphilum litorale</name>
    <dbReference type="NCBI Taxonomy" id="2056700"/>
    <lineage>
        <taxon>Bacteria</taxon>
        <taxon>Pseudomonadati</taxon>
        <taxon>Pseudomonadota</taxon>
        <taxon>Gammaproteobacteria</taxon>
        <taxon>Thiotrichales</taxon>
        <taxon>Fastidiosibacteraceae</taxon>
        <taxon>Cysteiniphilum</taxon>
    </lineage>
</organism>
<dbReference type="CDD" id="cd00913">
    <property type="entry name" value="PCD_DCoH_subfamily_a"/>
    <property type="match status" value="1"/>
</dbReference>
<comment type="caution">
    <text evidence="5">The sequence shown here is derived from an EMBL/GenBank/DDBJ whole genome shotgun (WGS) entry which is preliminary data.</text>
</comment>
<evidence type="ECO:0000256" key="2">
    <source>
        <dbReference type="ARBA" id="ARBA00006472"/>
    </source>
</evidence>
<dbReference type="PANTHER" id="PTHR12599">
    <property type="entry name" value="PTERIN-4-ALPHA-CARBINOLAMINE DEHYDRATASE"/>
    <property type="match status" value="1"/>
</dbReference>
<dbReference type="SUPFAM" id="SSF55248">
    <property type="entry name" value="PCD-like"/>
    <property type="match status" value="1"/>
</dbReference>
<dbReference type="EC" id="4.2.1.96" evidence="4"/>
<evidence type="ECO:0000256" key="3">
    <source>
        <dbReference type="ARBA" id="ARBA00023239"/>
    </source>
</evidence>
<keyword evidence="3 4" id="KW-0456">Lyase</keyword>
<dbReference type="InterPro" id="IPR036428">
    <property type="entry name" value="PCD_sf"/>
</dbReference>
<dbReference type="Gene3D" id="3.30.1360.20">
    <property type="entry name" value="Transcriptional coactivator/pterin dehydratase"/>
    <property type="match status" value="1"/>
</dbReference>
<evidence type="ECO:0000313" key="6">
    <source>
        <dbReference type="Proteomes" id="UP000636949"/>
    </source>
</evidence>
<sequence length="111" mass="12671">MENLLDKKCQVCEYGDFTPFTKFEAQSYLQKLPLWQLSVCGKKITRIFEFKGFYKTMAFVNAVAWVANSEGHHPDLEVSFNRCVVHFTTHAVDGLTENDFICAAKVDALLN</sequence>
<evidence type="ECO:0000256" key="4">
    <source>
        <dbReference type="HAMAP-Rule" id="MF_00434"/>
    </source>
</evidence>
<dbReference type="Pfam" id="PF01329">
    <property type="entry name" value="Pterin_4a"/>
    <property type="match status" value="1"/>
</dbReference>
<dbReference type="InterPro" id="IPR001533">
    <property type="entry name" value="Pterin_deHydtase"/>
</dbReference>
<reference evidence="5" key="2">
    <citation type="submission" date="2020-09" db="EMBL/GenBank/DDBJ databases">
        <authorList>
            <person name="Sun Q."/>
            <person name="Zhou Y."/>
        </authorList>
    </citation>
    <scope>NUCLEOTIDE SEQUENCE</scope>
    <source>
        <strain evidence="5">CGMCC 1.15758</strain>
    </source>
</reference>
<dbReference type="AlphaFoldDB" id="A0A8J2Z6U5"/>
<comment type="similarity">
    <text evidence="2 4">Belongs to the pterin-4-alpha-carbinolamine dehydratase family.</text>
</comment>
<accession>A0A8J2Z6U5</accession>
<protein>
    <recommendedName>
        <fullName evidence="4">Putative pterin-4-alpha-carbinolamine dehydratase</fullName>
        <shortName evidence="4">PHS</shortName>
        <ecNumber evidence="4">4.2.1.96</ecNumber>
    </recommendedName>
    <alternativeName>
        <fullName evidence="4">4-alpha-hydroxy-tetrahydropterin dehydratase</fullName>
    </alternativeName>
    <alternativeName>
        <fullName evidence="4">Pterin carbinolamine dehydratase</fullName>
        <shortName evidence="4">PCD</shortName>
    </alternativeName>
</protein>
<comment type="catalytic activity">
    <reaction evidence="1 4">
        <text>(4aS,6R)-4a-hydroxy-L-erythro-5,6,7,8-tetrahydrobiopterin = (6R)-L-erythro-6,7-dihydrobiopterin + H2O</text>
        <dbReference type="Rhea" id="RHEA:11920"/>
        <dbReference type="ChEBI" id="CHEBI:15377"/>
        <dbReference type="ChEBI" id="CHEBI:15642"/>
        <dbReference type="ChEBI" id="CHEBI:43120"/>
        <dbReference type="EC" id="4.2.1.96"/>
    </reaction>
</comment>
<proteinExistence type="inferred from homology"/>